<accession>A0A8H7HNH6</accession>
<organism evidence="1 2">
    <name type="scientific">Rhizoctonia solani</name>
    <dbReference type="NCBI Taxonomy" id="456999"/>
    <lineage>
        <taxon>Eukaryota</taxon>
        <taxon>Fungi</taxon>
        <taxon>Dikarya</taxon>
        <taxon>Basidiomycota</taxon>
        <taxon>Agaricomycotina</taxon>
        <taxon>Agaricomycetes</taxon>
        <taxon>Cantharellales</taxon>
        <taxon>Ceratobasidiaceae</taxon>
        <taxon>Rhizoctonia</taxon>
    </lineage>
</organism>
<dbReference type="OrthoDB" id="10618057at2759"/>
<name>A0A8H7HNH6_9AGAM</name>
<evidence type="ECO:0000313" key="1">
    <source>
        <dbReference type="EMBL" id="KAF8702320.1"/>
    </source>
</evidence>
<comment type="caution">
    <text evidence="1">The sequence shown here is derived from an EMBL/GenBank/DDBJ whole genome shotgun (WGS) entry which is preliminary data.</text>
</comment>
<sequence length="139" mass="15320">MSTGWVNLASFEPGLLDALLGGRSSKIDMKKSRQLQEQAIRVAVKGMSSRQNKLLKQELYTLTGKIVKEQREAGNALYELDNLKPPSNPELAEYLPQRQATGKESCAGECNVKPFKPDESSNPSKFQEAGVVAVTMIHE</sequence>
<dbReference type="EMBL" id="JACYCD010000119">
    <property type="protein sequence ID" value="KAF8702320.1"/>
    <property type="molecule type" value="Genomic_DNA"/>
</dbReference>
<protein>
    <submittedName>
        <fullName evidence="1">Uncharacterized protein</fullName>
    </submittedName>
</protein>
<gene>
    <name evidence="1" type="ORF">RHS03_06369</name>
</gene>
<dbReference type="AlphaFoldDB" id="A0A8H7HNH6"/>
<feature type="non-terminal residue" evidence="1">
    <location>
        <position position="139"/>
    </location>
</feature>
<proteinExistence type="predicted"/>
<dbReference type="Proteomes" id="UP000602905">
    <property type="component" value="Unassembled WGS sequence"/>
</dbReference>
<reference evidence="1" key="1">
    <citation type="submission" date="2020-09" db="EMBL/GenBank/DDBJ databases">
        <title>Comparative genome analyses of four rice-infecting Rhizoctonia solani isolates reveal extensive enrichment of homogalacturonan modification genes.</title>
        <authorList>
            <person name="Lee D.-Y."/>
            <person name="Jeon J."/>
            <person name="Kim K.-T."/>
            <person name="Cheong K."/>
            <person name="Song H."/>
            <person name="Choi G."/>
            <person name="Ko J."/>
            <person name="Opiyo S.O."/>
            <person name="Zuo S."/>
            <person name="Madhav S."/>
            <person name="Lee Y.-H."/>
            <person name="Wang G.-L."/>
        </authorList>
    </citation>
    <scope>NUCLEOTIDE SEQUENCE</scope>
    <source>
        <strain evidence="1">AG1-IA WGL</strain>
    </source>
</reference>
<evidence type="ECO:0000313" key="2">
    <source>
        <dbReference type="Proteomes" id="UP000602905"/>
    </source>
</evidence>